<evidence type="ECO:0000313" key="12">
    <source>
        <dbReference type="EMBL" id="TVO65133.1"/>
    </source>
</evidence>
<name>A0A557RIZ9_9GAMM</name>
<reference evidence="12 13" key="1">
    <citation type="submission" date="2019-07" db="EMBL/GenBank/DDBJ databases">
        <title>Reclasification of Spiribacter aquaticus.</title>
        <authorList>
            <person name="Leon M.J."/>
            <person name="Sanchez-Porro C."/>
            <person name="Ventosa A."/>
        </authorList>
    </citation>
    <scope>NUCLEOTIDE SEQUENCE [LARGE SCALE GENOMIC DNA]</scope>
    <source>
        <strain evidence="12 13">SP30</strain>
    </source>
</reference>
<evidence type="ECO:0000256" key="4">
    <source>
        <dbReference type="ARBA" id="ARBA00022679"/>
    </source>
</evidence>
<feature type="signal peptide" evidence="10">
    <location>
        <begin position="1"/>
        <end position="27"/>
    </location>
</feature>
<dbReference type="UniPathway" id="UPA00219"/>
<evidence type="ECO:0000256" key="2">
    <source>
        <dbReference type="ARBA" id="ARBA00005992"/>
    </source>
</evidence>
<sequence length="330" mass="36330">MTAMRRVRSIVKAGCMLGCLVLSPAVTGLTFPLPPAGTDVVGQVQRIEAEAGDTLLSLGREHGIGYEEMRRANPSVDVWLPGEGTEVVIPSRYILPRGERDGVVVNVAEMRLYYYPDAEEAEQAVVETYPISVGRMDWSTPLGESRITEKTEDPYWFPPQSILTERREQGRPLPDAVPPGPDNPLGRHKMRLDIPGGAYLIHGTNEPRGIGMRVTHGCIRMFPEDVESLFNRLPSGASVRIVNQPVKAGWAADGLLIEAHPVLPAEAENAYDPMKPPPMEKAVEAIAPVLDRRADRVDHQRLARAIETADGMPARISRRDEVAGFNLKRP</sequence>
<dbReference type="GO" id="GO:0071555">
    <property type="term" value="P:cell wall organization"/>
    <property type="evidence" value="ECO:0007669"/>
    <property type="project" value="UniProtKB-UniRule"/>
</dbReference>
<comment type="pathway">
    <text evidence="1 9">Cell wall biogenesis; peptidoglycan biosynthesis.</text>
</comment>
<dbReference type="AlphaFoldDB" id="A0A557RIZ9"/>
<dbReference type="Gene3D" id="2.40.440.10">
    <property type="entry name" value="L,D-transpeptidase catalytic domain-like"/>
    <property type="match status" value="1"/>
</dbReference>
<dbReference type="Proteomes" id="UP000316688">
    <property type="component" value="Unassembled WGS sequence"/>
</dbReference>
<protein>
    <submittedName>
        <fullName evidence="12">L,D-transpeptidase family protein</fullName>
    </submittedName>
</protein>
<accession>A0A557RIZ9</accession>
<dbReference type="GO" id="GO:0016757">
    <property type="term" value="F:glycosyltransferase activity"/>
    <property type="evidence" value="ECO:0007669"/>
    <property type="project" value="UniProtKB-KW"/>
</dbReference>
<dbReference type="InterPro" id="IPR050979">
    <property type="entry name" value="LD-transpeptidase"/>
</dbReference>
<evidence type="ECO:0000256" key="1">
    <source>
        <dbReference type="ARBA" id="ARBA00004752"/>
    </source>
</evidence>
<dbReference type="CDD" id="cd00118">
    <property type="entry name" value="LysM"/>
    <property type="match status" value="1"/>
</dbReference>
<keyword evidence="8 9" id="KW-0961">Cell wall biogenesis/degradation</keyword>
<evidence type="ECO:0000256" key="10">
    <source>
        <dbReference type="SAM" id="SignalP"/>
    </source>
</evidence>
<organism evidence="12 13">
    <name type="scientific">Spiribacter aquaticus</name>
    <dbReference type="NCBI Taxonomy" id="1935996"/>
    <lineage>
        <taxon>Bacteria</taxon>
        <taxon>Pseudomonadati</taxon>
        <taxon>Pseudomonadota</taxon>
        <taxon>Gammaproteobacteria</taxon>
        <taxon>Chromatiales</taxon>
        <taxon>Ectothiorhodospiraceae</taxon>
        <taxon>Spiribacter</taxon>
    </lineage>
</organism>
<keyword evidence="10" id="KW-0732">Signal</keyword>
<dbReference type="EMBL" id="VMKP01000002">
    <property type="protein sequence ID" value="TVO65133.1"/>
    <property type="molecule type" value="Genomic_DNA"/>
</dbReference>
<evidence type="ECO:0000256" key="7">
    <source>
        <dbReference type="ARBA" id="ARBA00022984"/>
    </source>
</evidence>
<dbReference type="InterPro" id="IPR038063">
    <property type="entry name" value="Transpep_catalytic_dom"/>
</dbReference>
<gene>
    <name evidence="12" type="ORF">FPL11_03285</name>
</gene>
<keyword evidence="5" id="KW-0378">Hydrolase</keyword>
<dbReference type="PROSITE" id="PS52029">
    <property type="entry name" value="LD_TPASE"/>
    <property type="match status" value="1"/>
</dbReference>
<dbReference type="SUPFAM" id="SSF141523">
    <property type="entry name" value="L,D-transpeptidase catalytic domain-like"/>
    <property type="match status" value="1"/>
</dbReference>
<evidence type="ECO:0000256" key="8">
    <source>
        <dbReference type="ARBA" id="ARBA00023316"/>
    </source>
</evidence>
<keyword evidence="6 9" id="KW-0133">Cell shape</keyword>
<dbReference type="CDD" id="cd16913">
    <property type="entry name" value="YkuD_like"/>
    <property type="match status" value="1"/>
</dbReference>
<evidence type="ECO:0000256" key="9">
    <source>
        <dbReference type="PROSITE-ProRule" id="PRU01373"/>
    </source>
</evidence>
<comment type="caution">
    <text evidence="12">The sequence shown here is derived from an EMBL/GenBank/DDBJ whole genome shotgun (WGS) entry which is preliminary data.</text>
</comment>
<dbReference type="PANTHER" id="PTHR30582">
    <property type="entry name" value="L,D-TRANSPEPTIDASE"/>
    <property type="match status" value="1"/>
</dbReference>
<feature type="active site" description="Nucleophile" evidence="9">
    <location>
        <position position="218"/>
    </location>
</feature>
<keyword evidence="4" id="KW-0808">Transferase</keyword>
<dbReference type="InterPro" id="IPR005490">
    <property type="entry name" value="LD_TPept_cat_dom"/>
</dbReference>
<comment type="similarity">
    <text evidence="2">Belongs to the YkuD family.</text>
</comment>
<keyword evidence="7 9" id="KW-0573">Peptidoglycan synthesis</keyword>
<evidence type="ECO:0000259" key="11">
    <source>
        <dbReference type="PROSITE" id="PS52029"/>
    </source>
</evidence>
<feature type="active site" description="Proton donor/acceptor" evidence="9">
    <location>
        <position position="202"/>
    </location>
</feature>
<proteinExistence type="inferred from homology"/>
<evidence type="ECO:0000256" key="6">
    <source>
        <dbReference type="ARBA" id="ARBA00022960"/>
    </source>
</evidence>
<dbReference type="GO" id="GO:0005576">
    <property type="term" value="C:extracellular region"/>
    <property type="evidence" value="ECO:0007669"/>
    <property type="project" value="TreeGrafter"/>
</dbReference>
<evidence type="ECO:0000313" key="13">
    <source>
        <dbReference type="Proteomes" id="UP000316688"/>
    </source>
</evidence>
<evidence type="ECO:0000256" key="5">
    <source>
        <dbReference type="ARBA" id="ARBA00022801"/>
    </source>
</evidence>
<feature type="chain" id="PRO_5021826237" evidence="10">
    <location>
        <begin position="28"/>
        <end position="330"/>
    </location>
</feature>
<dbReference type="InterPro" id="IPR018392">
    <property type="entry name" value="LysM"/>
</dbReference>
<keyword evidence="3" id="KW-0328">Glycosyltransferase</keyword>
<dbReference type="Pfam" id="PF03734">
    <property type="entry name" value="YkuD"/>
    <property type="match status" value="1"/>
</dbReference>
<feature type="domain" description="L,D-TPase catalytic" evidence="11">
    <location>
        <begin position="101"/>
        <end position="242"/>
    </location>
</feature>
<keyword evidence="13" id="KW-1185">Reference proteome</keyword>
<evidence type="ECO:0000256" key="3">
    <source>
        <dbReference type="ARBA" id="ARBA00022676"/>
    </source>
</evidence>
<dbReference type="GO" id="GO:0071972">
    <property type="term" value="F:peptidoglycan L,D-transpeptidase activity"/>
    <property type="evidence" value="ECO:0007669"/>
    <property type="project" value="TreeGrafter"/>
</dbReference>
<dbReference type="PANTHER" id="PTHR30582:SF24">
    <property type="entry name" value="L,D-TRANSPEPTIDASE ERFK_SRFK-RELATED"/>
    <property type="match status" value="1"/>
</dbReference>
<dbReference type="GO" id="GO:0008360">
    <property type="term" value="P:regulation of cell shape"/>
    <property type="evidence" value="ECO:0007669"/>
    <property type="project" value="UniProtKB-UniRule"/>
</dbReference>
<dbReference type="GO" id="GO:0018104">
    <property type="term" value="P:peptidoglycan-protein cross-linking"/>
    <property type="evidence" value="ECO:0007669"/>
    <property type="project" value="TreeGrafter"/>
</dbReference>